<dbReference type="Pfam" id="PF13568">
    <property type="entry name" value="OMP_b-brl_2"/>
    <property type="match status" value="1"/>
</dbReference>
<name>A0A2V4X100_9FLAO</name>
<dbReference type="Proteomes" id="UP000248054">
    <property type="component" value="Unassembled WGS sequence"/>
</dbReference>
<evidence type="ECO:0000259" key="1">
    <source>
        <dbReference type="Pfam" id="PF13568"/>
    </source>
</evidence>
<keyword evidence="3" id="KW-1185">Reference proteome</keyword>
<dbReference type="AlphaFoldDB" id="A0A2V4X100"/>
<proteinExistence type="predicted"/>
<dbReference type="EMBL" id="QJTD01000001">
    <property type="protein sequence ID" value="PYE83572.1"/>
    <property type="molecule type" value="Genomic_DNA"/>
</dbReference>
<evidence type="ECO:0000313" key="2">
    <source>
        <dbReference type="EMBL" id="PYE83572.1"/>
    </source>
</evidence>
<evidence type="ECO:0000313" key="3">
    <source>
        <dbReference type="Proteomes" id="UP000248054"/>
    </source>
</evidence>
<sequence length="232" mass="26942">MKSYVFLLMALTGVFGFSQQDDTEKSELYKNYREDQFYAAVTYNLLSEKPNDVTQSGFSSGFHFGFIRDMPINKDRDFAIGLGLGLSANSYNQKNMLLEETDRNIQFHIIDEGDYNVSKNKFTTYVLEMPLEIRWRTSTAASYNFWRIYTGFKVGYVFYNSTKFLSEAGNQRLSNIDSFNRFQYGLTLSAGYNTWNFHVYYGLNPIFDAKTQSDNKSVDMKSIKIGLMFYIL</sequence>
<gene>
    <name evidence="2" type="ORF">DFQ11_1011010</name>
</gene>
<protein>
    <submittedName>
        <fullName evidence="2">Outer membrane protein with beta-barrel domain</fullName>
    </submittedName>
</protein>
<dbReference type="InterPro" id="IPR025665">
    <property type="entry name" value="Beta-barrel_OMP_2"/>
</dbReference>
<organism evidence="2 3">
    <name type="scientific">Winogradskyella epiphytica</name>
    <dbReference type="NCBI Taxonomy" id="262005"/>
    <lineage>
        <taxon>Bacteria</taxon>
        <taxon>Pseudomonadati</taxon>
        <taxon>Bacteroidota</taxon>
        <taxon>Flavobacteriia</taxon>
        <taxon>Flavobacteriales</taxon>
        <taxon>Flavobacteriaceae</taxon>
        <taxon>Winogradskyella</taxon>
    </lineage>
</organism>
<comment type="caution">
    <text evidence="2">The sequence shown here is derived from an EMBL/GenBank/DDBJ whole genome shotgun (WGS) entry which is preliminary data.</text>
</comment>
<feature type="domain" description="Outer membrane protein beta-barrel" evidence="1">
    <location>
        <begin position="17"/>
        <end position="208"/>
    </location>
</feature>
<reference evidence="2 3" key="1">
    <citation type="submission" date="2018-06" db="EMBL/GenBank/DDBJ databases">
        <title>Genomic Encyclopedia of Type Strains, Phase III (KMG-III): the genomes of soil and plant-associated and newly described type strains.</title>
        <authorList>
            <person name="Whitman W."/>
        </authorList>
    </citation>
    <scope>NUCLEOTIDE SEQUENCE [LARGE SCALE GENOMIC DNA]</scope>
    <source>
        <strain evidence="2 3">CECT 7945</strain>
    </source>
</reference>
<accession>A0A2V4X100</accession>
<dbReference type="RefSeq" id="WP_110474718.1">
    <property type="nucleotide sequence ID" value="NZ_BMWQ01000001.1"/>
</dbReference>
<dbReference type="OrthoDB" id="959017at2"/>